<evidence type="ECO:0000259" key="5">
    <source>
        <dbReference type="PROSITE" id="PS51934"/>
    </source>
</evidence>
<dbReference type="InterPro" id="IPR007157">
    <property type="entry name" value="PspA_VIPP1"/>
</dbReference>
<dbReference type="PROSITE" id="PS51934">
    <property type="entry name" value="LRAT"/>
    <property type="match status" value="1"/>
</dbReference>
<evidence type="ECO:0000256" key="1">
    <source>
        <dbReference type="ARBA" id="ARBA00022679"/>
    </source>
</evidence>
<gene>
    <name evidence="6" type="ORF">NC998_12995</name>
</gene>
<evidence type="ECO:0000313" key="6">
    <source>
        <dbReference type="EMBL" id="MEP0818011.1"/>
    </source>
</evidence>
<protein>
    <submittedName>
        <fullName evidence="6">Lecithin retinol acyltransferase family protein</fullName>
    </submittedName>
</protein>
<accession>A0ABV0J8A2</accession>
<name>A0ABV0J8A2_9CYAN</name>
<keyword evidence="3" id="KW-0443">Lipid metabolism</keyword>
<dbReference type="Pfam" id="PF04012">
    <property type="entry name" value="PspA_IM30"/>
    <property type="match status" value="1"/>
</dbReference>
<comment type="similarity">
    <text evidence="4">Belongs to the PspA/Vipp/IM30 family.</text>
</comment>
<reference evidence="6 7" key="1">
    <citation type="submission" date="2022-04" db="EMBL/GenBank/DDBJ databases">
        <title>Positive selection, recombination, and allopatry shape intraspecific diversity of widespread and dominant cyanobacteria.</title>
        <authorList>
            <person name="Wei J."/>
            <person name="Shu W."/>
            <person name="Hu C."/>
        </authorList>
    </citation>
    <scope>NUCLEOTIDE SEQUENCE [LARGE SCALE GENOMIC DNA]</scope>
    <source>
        <strain evidence="6 7">GB2-A4</strain>
    </source>
</reference>
<dbReference type="Proteomes" id="UP001464891">
    <property type="component" value="Unassembled WGS sequence"/>
</dbReference>
<dbReference type="Pfam" id="PF04970">
    <property type="entry name" value="LRAT"/>
    <property type="match status" value="1"/>
</dbReference>
<evidence type="ECO:0000256" key="4">
    <source>
        <dbReference type="ARBA" id="ARBA00043985"/>
    </source>
</evidence>
<keyword evidence="6" id="KW-0012">Acyltransferase</keyword>
<evidence type="ECO:0000313" key="7">
    <source>
        <dbReference type="Proteomes" id="UP001464891"/>
    </source>
</evidence>
<dbReference type="PANTHER" id="PTHR13943">
    <property type="entry name" value="HRAS-LIKE SUPPRESSOR - RELATED"/>
    <property type="match status" value="1"/>
</dbReference>
<dbReference type="GO" id="GO:0016746">
    <property type="term" value="F:acyltransferase activity"/>
    <property type="evidence" value="ECO:0007669"/>
    <property type="project" value="UniProtKB-KW"/>
</dbReference>
<keyword evidence="2" id="KW-0378">Hydrolase</keyword>
<dbReference type="PANTHER" id="PTHR13943:SF77">
    <property type="entry name" value="LRAT DOMAIN-CONTAINING PROTEIN"/>
    <property type="match status" value="1"/>
</dbReference>
<dbReference type="InterPro" id="IPR051496">
    <property type="entry name" value="H-rev107_PLA/AT"/>
</dbReference>
<dbReference type="InterPro" id="IPR007053">
    <property type="entry name" value="LRAT_dom"/>
</dbReference>
<sequence length="232" mass="26309">MARGDQIYVMREFMGLPGLYEHHGIDCGDGTVIHYRKTEVARISRTSMAEFAMGQPVYVKRYTTSYLPDVVIQRAESRIGESAYNLTTNNCEHFTTWCKTGVNESAQLRNFGLDAVRISLPGTDKLINEAIDNSSPAKSMELYHQALDNIASAESTLRPQYQHAQKEENTWHRVALAALKQGREELARAALHRKVQWKKTAADYKSQLDYLETLKAQLKRDSLPLRQTISSS</sequence>
<evidence type="ECO:0000256" key="3">
    <source>
        <dbReference type="ARBA" id="ARBA00023098"/>
    </source>
</evidence>
<dbReference type="EMBL" id="JAMPKM010000007">
    <property type="protein sequence ID" value="MEP0818011.1"/>
    <property type="molecule type" value="Genomic_DNA"/>
</dbReference>
<keyword evidence="7" id="KW-1185">Reference proteome</keyword>
<dbReference type="Gene3D" id="3.90.1720.10">
    <property type="entry name" value="endopeptidase domain like (from Nostoc punctiforme)"/>
    <property type="match status" value="1"/>
</dbReference>
<evidence type="ECO:0000256" key="2">
    <source>
        <dbReference type="ARBA" id="ARBA00022801"/>
    </source>
</evidence>
<organism evidence="6 7">
    <name type="scientific">Trichocoleus desertorum GB2-A4</name>
    <dbReference type="NCBI Taxonomy" id="2933944"/>
    <lineage>
        <taxon>Bacteria</taxon>
        <taxon>Bacillati</taxon>
        <taxon>Cyanobacteriota</taxon>
        <taxon>Cyanophyceae</taxon>
        <taxon>Leptolyngbyales</taxon>
        <taxon>Trichocoleusaceae</taxon>
        <taxon>Trichocoleus</taxon>
    </lineage>
</organism>
<dbReference type="RefSeq" id="WP_190432404.1">
    <property type="nucleotide sequence ID" value="NZ_JAMPKM010000007.1"/>
</dbReference>
<feature type="domain" description="LRAT" evidence="5">
    <location>
        <begin position="12"/>
        <end position="107"/>
    </location>
</feature>
<proteinExistence type="inferred from homology"/>
<comment type="caution">
    <text evidence="6">The sequence shown here is derived from an EMBL/GenBank/DDBJ whole genome shotgun (WGS) entry which is preliminary data.</text>
</comment>
<keyword evidence="1" id="KW-0808">Transferase</keyword>